<evidence type="ECO:0000256" key="5">
    <source>
        <dbReference type="ARBA" id="ARBA00023136"/>
    </source>
</evidence>
<evidence type="ECO:0000256" key="2">
    <source>
        <dbReference type="ARBA" id="ARBA00008854"/>
    </source>
</evidence>
<name>A0A2G9ZQL1_9BACT</name>
<organism evidence="6 7">
    <name type="scientific">Candidatus Falkowbacteria bacterium CG23_combo_of_CG06-09_8_20_14_all_41_10</name>
    <dbReference type="NCBI Taxonomy" id="1974571"/>
    <lineage>
        <taxon>Bacteria</taxon>
        <taxon>Candidatus Falkowiibacteriota</taxon>
    </lineage>
</organism>
<evidence type="ECO:0000256" key="3">
    <source>
        <dbReference type="ARBA" id="ARBA00022692"/>
    </source>
</evidence>
<evidence type="ECO:0000256" key="1">
    <source>
        <dbReference type="ARBA" id="ARBA00004167"/>
    </source>
</evidence>
<dbReference type="GO" id="GO:0016020">
    <property type="term" value="C:membrane"/>
    <property type="evidence" value="ECO:0007669"/>
    <property type="project" value="UniProtKB-SubCell"/>
</dbReference>
<dbReference type="SUPFAM" id="SSF140478">
    <property type="entry name" value="LemA-like"/>
    <property type="match status" value="1"/>
</dbReference>
<keyword evidence="5" id="KW-0472">Membrane</keyword>
<dbReference type="Proteomes" id="UP000231408">
    <property type="component" value="Unassembled WGS sequence"/>
</dbReference>
<evidence type="ECO:0000256" key="4">
    <source>
        <dbReference type="ARBA" id="ARBA00022989"/>
    </source>
</evidence>
<reference evidence="6 7" key="1">
    <citation type="submission" date="2017-09" db="EMBL/GenBank/DDBJ databases">
        <title>Depth-based differentiation of microbial function through sediment-hosted aquifers and enrichment of novel symbionts in the deep terrestrial subsurface.</title>
        <authorList>
            <person name="Probst A.J."/>
            <person name="Ladd B."/>
            <person name="Jarett J.K."/>
            <person name="Geller-Mcgrath D.E."/>
            <person name="Sieber C.M."/>
            <person name="Emerson J.B."/>
            <person name="Anantharaman K."/>
            <person name="Thomas B.C."/>
            <person name="Malmstrom R."/>
            <person name="Stieglmeier M."/>
            <person name="Klingl A."/>
            <person name="Woyke T."/>
            <person name="Ryan C.M."/>
            <person name="Banfield J.F."/>
        </authorList>
    </citation>
    <scope>NUCLEOTIDE SEQUENCE [LARGE SCALE GENOMIC DNA]</scope>
    <source>
        <strain evidence="6">CG23_combo_of_CG06-09_8_20_14_all_41_10</strain>
    </source>
</reference>
<protein>
    <recommendedName>
        <fullName evidence="8">LemA family protein</fullName>
    </recommendedName>
</protein>
<dbReference type="AlphaFoldDB" id="A0A2G9ZQL1"/>
<gene>
    <name evidence="6" type="ORF">COX21_01855</name>
</gene>
<comment type="similarity">
    <text evidence="2">Belongs to the LemA family.</text>
</comment>
<dbReference type="EMBL" id="PCSE01000056">
    <property type="protein sequence ID" value="PIP34638.1"/>
    <property type="molecule type" value="Genomic_DNA"/>
</dbReference>
<evidence type="ECO:0000313" key="7">
    <source>
        <dbReference type="Proteomes" id="UP000231408"/>
    </source>
</evidence>
<comment type="subcellular location">
    <subcellularLocation>
        <location evidence="1">Membrane</location>
        <topology evidence="1">Single-pass membrane protein</topology>
    </subcellularLocation>
</comment>
<dbReference type="Pfam" id="PF04011">
    <property type="entry name" value="LemA"/>
    <property type="match status" value="1"/>
</dbReference>
<dbReference type="InterPro" id="IPR023353">
    <property type="entry name" value="LemA-like_dom_sf"/>
</dbReference>
<keyword evidence="4" id="KW-1133">Transmembrane helix</keyword>
<comment type="caution">
    <text evidence="6">The sequence shown here is derived from an EMBL/GenBank/DDBJ whole genome shotgun (WGS) entry which is preliminary data.</text>
</comment>
<sequence>MILWALLILGAVVVGWLIMAYNGLITLRNRVKEAWSDIDVQLKRRYNLIPNLMETVKGYASHEKEVFQKVTEARTHAMAAKTPGEQAKAENMLQSTLKSLFAVAEAYPELKANENFLDFQRQLTDIEDKIQASRRFYNGVVRDFNTKQQVFPTNLIASMLGFKPEEFFEIGAEEERKNVKVEF</sequence>
<dbReference type="Gene3D" id="1.20.1440.20">
    <property type="entry name" value="LemA-like domain"/>
    <property type="match status" value="1"/>
</dbReference>
<evidence type="ECO:0000313" key="6">
    <source>
        <dbReference type="EMBL" id="PIP34638.1"/>
    </source>
</evidence>
<accession>A0A2G9ZQL1</accession>
<dbReference type="InterPro" id="IPR007156">
    <property type="entry name" value="MamQ_LemA"/>
</dbReference>
<dbReference type="PANTHER" id="PTHR34478">
    <property type="entry name" value="PROTEIN LEMA"/>
    <property type="match status" value="1"/>
</dbReference>
<proteinExistence type="inferred from homology"/>
<keyword evidence="3" id="KW-0812">Transmembrane</keyword>
<dbReference type="PANTHER" id="PTHR34478:SF2">
    <property type="entry name" value="MEMBRANE PROTEIN"/>
    <property type="match status" value="1"/>
</dbReference>
<evidence type="ECO:0008006" key="8">
    <source>
        <dbReference type="Google" id="ProtNLM"/>
    </source>
</evidence>